<gene>
    <name evidence="3" type="ORF">E0W69_001200</name>
</gene>
<evidence type="ECO:0000313" key="4">
    <source>
        <dbReference type="Proteomes" id="UP000292424"/>
    </source>
</evidence>
<reference evidence="3 4" key="1">
    <citation type="submission" date="2019-09" db="EMBL/GenBank/DDBJ databases">
        <title>Complete genome sequence of Arachidicoccus sp. B3-10 isolated from apple orchard soil.</title>
        <authorList>
            <person name="Kim H.S."/>
            <person name="Han K.-I."/>
            <person name="Suh M.K."/>
            <person name="Lee K.C."/>
            <person name="Eom M.K."/>
            <person name="Kim J.-S."/>
            <person name="Kang S.W."/>
            <person name="Sin Y."/>
            <person name="Lee J.-S."/>
        </authorList>
    </citation>
    <scope>NUCLEOTIDE SEQUENCE [LARGE SCALE GENOMIC DNA]</scope>
    <source>
        <strain evidence="3 4">B3-10</strain>
    </source>
</reference>
<dbReference type="GO" id="GO:0008270">
    <property type="term" value="F:zinc ion binding"/>
    <property type="evidence" value="ECO:0007669"/>
    <property type="project" value="InterPro"/>
</dbReference>
<dbReference type="Pfam" id="PF01433">
    <property type="entry name" value="Peptidase_M1"/>
    <property type="match status" value="1"/>
</dbReference>
<protein>
    <submittedName>
        <fullName evidence="3">M1 family metallopeptidase</fullName>
    </submittedName>
</protein>
<dbReference type="RefSeq" id="WP_131328211.1">
    <property type="nucleotide sequence ID" value="NZ_CP044016.1"/>
</dbReference>
<dbReference type="Gene3D" id="1.10.390.10">
    <property type="entry name" value="Neutral Protease Domain 2"/>
    <property type="match status" value="1"/>
</dbReference>
<dbReference type="Proteomes" id="UP000292424">
    <property type="component" value="Chromosome"/>
</dbReference>
<proteinExistence type="predicted"/>
<dbReference type="AlphaFoldDB" id="A0A5P2G2K9"/>
<feature type="chain" id="PRO_5024307712" evidence="1">
    <location>
        <begin position="19"/>
        <end position="622"/>
    </location>
</feature>
<feature type="signal peptide" evidence="1">
    <location>
        <begin position="1"/>
        <end position="18"/>
    </location>
</feature>
<accession>A0A5P2G2K9</accession>
<dbReference type="SUPFAM" id="SSF55486">
    <property type="entry name" value="Metalloproteases ('zincins'), catalytic domain"/>
    <property type="match status" value="1"/>
</dbReference>
<evidence type="ECO:0000313" key="3">
    <source>
        <dbReference type="EMBL" id="QES87333.1"/>
    </source>
</evidence>
<dbReference type="OrthoDB" id="9814383at2"/>
<keyword evidence="1" id="KW-0732">Signal</keyword>
<dbReference type="GO" id="GO:0008237">
    <property type="term" value="F:metallopeptidase activity"/>
    <property type="evidence" value="ECO:0007669"/>
    <property type="project" value="InterPro"/>
</dbReference>
<dbReference type="InterPro" id="IPR027268">
    <property type="entry name" value="Peptidase_M4/M1_CTD_sf"/>
</dbReference>
<feature type="domain" description="Peptidase M1 membrane alanine aminopeptidase" evidence="2">
    <location>
        <begin position="381"/>
        <end position="530"/>
    </location>
</feature>
<dbReference type="KEGG" id="arac:E0W69_001200"/>
<evidence type="ECO:0000259" key="2">
    <source>
        <dbReference type="Pfam" id="PF01433"/>
    </source>
</evidence>
<evidence type="ECO:0000256" key="1">
    <source>
        <dbReference type="SAM" id="SignalP"/>
    </source>
</evidence>
<dbReference type="InterPro" id="IPR014782">
    <property type="entry name" value="Peptidase_M1_dom"/>
</dbReference>
<organism evidence="3 4">
    <name type="scientific">Rhizosphaericola mali</name>
    <dbReference type="NCBI Taxonomy" id="2545455"/>
    <lineage>
        <taxon>Bacteria</taxon>
        <taxon>Pseudomonadati</taxon>
        <taxon>Bacteroidota</taxon>
        <taxon>Chitinophagia</taxon>
        <taxon>Chitinophagales</taxon>
        <taxon>Chitinophagaceae</taxon>
        <taxon>Rhizosphaericola</taxon>
    </lineage>
</organism>
<dbReference type="CDD" id="cd09604">
    <property type="entry name" value="M1_APN_like"/>
    <property type="match status" value="1"/>
</dbReference>
<name>A0A5P2G2K9_9BACT</name>
<dbReference type="EMBL" id="CP044016">
    <property type="protein sequence ID" value="QES87333.1"/>
    <property type="molecule type" value="Genomic_DNA"/>
</dbReference>
<keyword evidence="4" id="KW-1185">Reference proteome</keyword>
<sequence length="622" mass="71854">MKKILALAMLLYSWKTQAQDHLYVPRDIEAAFQNQTRSKSGLPGSKYWQNTANYNLDIEFNPTNRLLSGVANITYFNNSPDTLKEIVFKLYPNLYQAGAMRVYPIEKEDITDGMKIETMKINQSPQSMKEVSIMGTNMFVPVKGLLPHDSLHFEIHYNYTLNKKSHIRTGAIDDNSFFIAYFFPRIAVYDDIDGWNKIPYLGTYEFYNDFAHFDTHITVPQDYAIWATGDLQNGRDMYRPNILSKLAQAEKSDTTIDVITPDELSKKLVTTDKKEHSFHFIADNVTDFVFALSDHYQWQSSSVMVDSTTKRRTRVDAVFNPSHPSYDHVIGEARNTVNLMSHYLPKWPYPYPHETVFDGLDKMEYPMMVNDVPVTDTLGSFTLTSHEIFHTMFPFYMGINETKYGWMDEGWATVGEWILTEKVFNGAIDTFDVDGYASLAGKEMDLPIMTPTSQMQGIYYEGTTAFAVNSYPKPGLGYLYVRDLLGPELFTKALHHYIATWHGKHPIPYDFFNCMNEGSGQDLNWFWKIWFFESGFSDQAIETVKDSQITIRSKGRKPTPIDLYITYRDQSKEKIHRTIEVWKNGNSSVTIPLHSNKKIEKIVLGNYFDVDIDRSDNIWVNK</sequence>